<dbReference type="Proteomes" id="UP000198856">
    <property type="component" value="Unassembled WGS sequence"/>
</dbReference>
<reference evidence="1 2" key="1">
    <citation type="submission" date="2016-10" db="EMBL/GenBank/DDBJ databases">
        <authorList>
            <person name="de Groot N.N."/>
        </authorList>
    </citation>
    <scope>NUCLEOTIDE SEQUENCE [LARGE SCALE GENOMIC DNA]</scope>
    <source>
        <strain evidence="1 2">IBRC-M10015</strain>
    </source>
</reference>
<dbReference type="RefSeq" id="WP_092702639.1">
    <property type="nucleotide sequence ID" value="NZ_FNFC01000009.1"/>
</dbReference>
<gene>
    <name evidence="1" type="ORF">SAMN05216226_10942</name>
</gene>
<sequence length="919" mass="100976">MKRRDLLLSSGGAAAVLLSGRVPKAQAQQTTTQELVEIETALDLVPAPSELDAEYGRITETTVEATSRDELTYEAAILTQFEEIDIADVDSVATATTDDGLSVGAILGSFGTPKPGEQVDEIGGWRIGDSEDDRRATASTDGMLAFASAEDSDVRIDAAETAQEVGVGGTDSAVDGVETLSKAFDRLGDKSHFYYITDLQFASASLSEQIQTFSAGFEESPSQIRGMQGTFENAYLLEAADGVDLDDDAVKEILQELEQGTLVELETEYDDGFAYVETVVEAPPRRAREAAPDASVGIKTADGEGTVTLTHRSGESIPAEMLELWVNGAMAETQPADEFETFTEGDSLTVDTGPLAVVYLRWFDEEANEYFAYVNEAIGRNSFEKSYDPSTKAVEMTYTGEMDAETDRLALTVRRRVDNDEDDNTYRYETEQLTAPIEELGDTLTTGDSLTVEEAGIGDRVELRLDVPQKPASSFGPDRTLVRYRIREPRISVMNRGDKGLTLRYYDDIARDAENFRVLADDEEMETQPADEHDTLERGDEISLPDVEYGTKIVVEWTAGDETTVIEEIVITPRVYMNVSYDDEEGTVTLTHQNGEEVDASNLKLTFNDEAAETQFSDEYDTVSQGDSLSVDGEPFQEVKVVWTDGETEETITQRVTGRDLFQASYDPSNETVELAYTGQQTADASNLEVRRYSRDADNENDEKPFSDIETLSNGDSVTLEDVGPETSINVVVTTDDRRWSTVYRFSAQPRYAFNFENREGTLVATYREDTSRDASEFRFLADGEELDTQPGEEYDTLEEGDELELGSFEAGTTIVIEWPTSGDATQVQEYTVVPDASFAVSYDSDEGALSIEHNGGDEIDADSLGVYAPPATEGLADWDGDGTVSEGDSMTIEAEEKPDNVLLIYNEGEVIDRTNLSE</sequence>
<proteinExistence type="predicted"/>
<dbReference type="AlphaFoldDB" id="A0A1G8WI91"/>
<dbReference type="EMBL" id="FNFC01000009">
    <property type="protein sequence ID" value="SDJ78042.1"/>
    <property type="molecule type" value="Genomic_DNA"/>
</dbReference>
<dbReference type="OrthoDB" id="269397at2157"/>
<evidence type="ECO:0000313" key="1">
    <source>
        <dbReference type="EMBL" id="SDJ78042.1"/>
    </source>
</evidence>
<accession>A0A1G8WI91</accession>
<organism evidence="1 2">
    <name type="scientific">Halovenus aranensis</name>
    <dbReference type="NCBI Taxonomy" id="890420"/>
    <lineage>
        <taxon>Archaea</taxon>
        <taxon>Methanobacteriati</taxon>
        <taxon>Methanobacteriota</taxon>
        <taxon>Stenosarchaea group</taxon>
        <taxon>Halobacteria</taxon>
        <taxon>Halobacteriales</taxon>
        <taxon>Haloarculaceae</taxon>
        <taxon>Halovenus</taxon>
    </lineage>
</organism>
<evidence type="ECO:0000313" key="2">
    <source>
        <dbReference type="Proteomes" id="UP000198856"/>
    </source>
</evidence>
<protein>
    <submittedName>
        <fullName evidence="1">Uncharacterized protein</fullName>
    </submittedName>
</protein>
<name>A0A1G8WI91_9EURY</name>
<keyword evidence="2" id="KW-1185">Reference proteome</keyword>